<organism evidence="2 3">
    <name type="scientific">Sousa chinensis</name>
    <name type="common">Indo-pacific humpbacked dolphin</name>
    <name type="synonym">Steno chinensis</name>
    <dbReference type="NCBI Taxonomy" id="103600"/>
    <lineage>
        <taxon>Eukaryota</taxon>
        <taxon>Metazoa</taxon>
        <taxon>Chordata</taxon>
        <taxon>Craniata</taxon>
        <taxon>Vertebrata</taxon>
        <taxon>Euteleostomi</taxon>
        <taxon>Mammalia</taxon>
        <taxon>Eutheria</taxon>
        <taxon>Laurasiatheria</taxon>
        <taxon>Artiodactyla</taxon>
        <taxon>Whippomorpha</taxon>
        <taxon>Cetacea</taxon>
        <taxon>Odontoceti</taxon>
        <taxon>Delphinidae</taxon>
        <taxon>Sousa</taxon>
    </lineage>
</organism>
<feature type="non-terminal residue" evidence="2">
    <location>
        <position position="1"/>
    </location>
</feature>
<evidence type="ECO:0000256" key="1">
    <source>
        <dbReference type="SAM" id="MobiDB-lite"/>
    </source>
</evidence>
<feature type="non-terminal residue" evidence="2">
    <location>
        <position position="28"/>
    </location>
</feature>
<protein>
    <submittedName>
        <fullName evidence="2">Uncharacterized protein</fullName>
    </submittedName>
</protein>
<keyword evidence="3" id="KW-1185">Reference proteome</keyword>
<dbReference type="AlphaFoldDB" id="A0A484H117"/>
<dbReference type="Proteomes" id="UP000295264">
    <property type="component" value="Unassembled WGS sequence"/>
</dbReference>
<name>A0A484H117_SOUCH</name>
<feature type="region of interest" description="Disordered" evidence="1">
    <location>
        <begin position="1"/>
        <end position="28"/>
    </location>
</feature>
<sequence length="28" mass="3300">EFIPEHFYRETDEMGKEDPATAEKTVTK</sequence>
<proteinExistence type="predicted"/>
<dbReference type="EMBL" id="QWLN02000859">
    <property type="protein sequence ID" value="TEA41834.1"/>
    <property type="molecule type" value="Genomic_DNA"/>
</dbReference>
<comment type="caution">
    <text evidence="2">The sequence shown here is derived from an EMBL/GenBank/DDBJ whole genome shotgun (WGS) entry which is preliminary data.</text>
</comment>
<reference evidence="2 3" key="1">
    <citation type="journal article" date="2018" name="Genomics">
        <title>Molecular footprints of inshore aquatic adaptation in Indo-Pacific humpback dolphin (Sousa chinensis).</title>
        <authorList>
            <person name="Ming Y."/>
            <person name="Jian J."/>
            <person name="Yu F."/>
            <person name="Yu X."/>
            <person name="Wang J."/>
            <person name="Liu W."/>
        </authorList>
    </citation>
    <scope>NUCLEOTIDE SEQUENCE [LARGE SCALE GENOMIC DNA]</scope>
    <source>
        <strain evidence="2">MY-2018</strain>
        <tissue evidence="2">Skin</tissue>
    </source>
</reference>
<evidence type="ECO:0000313" key="3">
    <source>
        <dbReference type="Proteomes" id="UP000295264"/>
    </source>
</evidence>
<evidence type="ECO:0000313" key="2">
    <source>
        <dbReference type="EMBL" id="TEA41834.1"/>
    </source>
</evidence>
<gene>
    <name evidence="2" type="ORF">DBR06_SOUSAS2410089</name>
</gene>
<accession>A0A484H117</accession>